<reference evidence="1" key="2">
    <citation type="submission" date="2022-10" db="EMBL/GenBank/DDBJ databases">
        <authorList>
            <consortium name="ENA_rothamsted_submissions"/>
            <consortium name="culmorum"/>
            <person name="King R."/>
        </authorList>
    </citation>
    <scope>NUCLEOTIDE SEQUENCE</scope>
</reference>
<name>A0A9P0JC36_APHGO</name>
<dbReference type="EMBL" id="OU899037">
    <property type="protein sequence ID" value="CAH1736699.1"/>
    <property type="molecule type" value="Genomic_DNA"/>
</dbReference>
<dbReference type="AlphaFoldDB" id="A0A9P0JC36"/>
<dbReference type="Proteomes" id="UP001154329">
    <property type="component" value="Chromosome 4"/>
</dbReference>
<keyword evidence="2" id="KW-1185">Reference proteome</keyword>
<evidence type="ECO:0000313" key="2">
    <source>
        <dbReference type="Proteomes" id="UP001154329"/>
    </source>
</evidence>
<sequence>MRTRDNNIYMILLYSQNPSMTTAAAAAASHTYRTVTLTRYTLNYATLPDDPQLCRGPRSGKKKSFPKPSSLVIKYYRYYYFFFLPRGRFSCRFVSYIRNNTTASYRYYTVHNNIIICCTRRSSECTGATINDRDFRRKQKKNIII</sequence>
<evidence type="ECO:0000313" key="1">
    <source>
        <dbReference type="EMBL" id="CAH1736699.1"/>
    </source>
</evidence>
<gene>
    <name evidence="1" type="ORF">APHIGO_LOCUS10385</name>
</gene>
<accession>A0A9P0JC36</accession>
<protein>
    <submittedName>
        <fullName evidence="1">Uncharacterized protein</fullName>
    </submittedName>
</protein>
<organism evidence="1 2">
    <name type="scientific">Aphis gossypii</name>
    <name type="common">Cotton aphid</name>
    <dbReference type="NCBI Taxonomy" id="80765"/>
    <lineage>
        <taxon>Eukaryota</taxon>
        <taxon>Metazoa</taxon>
        <taxon>Ecdysozoa</taxon>
        <taxon>Arthropoda</taxon>
        <taxon>Hexapoda</taxon>
        <taxon>Insecta</taxon>
        <taxon>Pterygota</taxon>
        <taxon>Neoptera</taxon>
        <taxon>Paraneoptera</taxon>
        <taxon>Hemiptera</taxon>
        <taxon>Sternorrhyncha</taxon>
        <taxon>Aphidomorpha</taxon>
        <taxon>Aphidoidea</taxon>
        <taxon>Aphididae</taxon>
        <taxon>Aphidini</taxon>
        <taxon>Aphis</taxon>
        <taxon>Aphis</taxon>
    </lineage>
</organism>
<reference evidence="1" key="1">
    <citation type="submission" date="2022-02" db="EMBL/GenBank/DDBJ databases">
        <authorList>
            <person name="King R."/>
        </authorList>
    </citation>
    <scope>NUCLEOTIDE SEQUENCE</scope>
</reference>
<proteinExistence type="predicted"/>